<evidence type="ECO:0000313" key="2">
    <source>
        <dbReference type="EMBL" id="ALG08299.1"/>
    </source>
</evidence>
<dbReference type="KEGG" id="kphy:AOZ06_16515"/>
<dbReference type="Pfam" id="PF08242">
    <property type="entry name" value="Methyltransf_12"/>
    <property type="match status" value="1"/>
</dbReference>
<feature type="domain" description="Methyltransferase type 12" evidence="1">
    <location>
        <begin position="52"/>
        <end position="149"/>
    </location>
</feature>
<dbReference type="InterPro" id="IPR029063">
    <property type="entry name" value="SAM-dependent_MTases_sf"/>
</dbReference>
<sequence>MDDVLAGQAIYRKDVLSFYDFSVNHVTMPWFWRCPVAEVQSLYDASVGARHLEMGVGTGYLPAHAQFPVPDPRITLVDLNPAPLAYTARRLSQYATTLVRANVLEPLPVQGPFDSAAMNFLLHCVPGSIEDKGVILRNAAAVVKPGGIVFGSTILSSDVPVTPQARLLMKVFNARGIFHNDRDTLAGLRTVLSGFDRHKLVVRGCVALFRVRP</sequence>
<dbReference type="PIRSF" id="PIRSF011491">
    <property type="entry name" value="Mtase_YbcY_prd"/>
    <property type="match status" value="1"/>
</dbReference>
<accession>A0A0N9I274</accession>
<organism evidence="2 3">
    <name type="scientific">Kibdelosporangium phytohabitans</name>
    <dbReference type="NCBI Taxonomy" id="860235"/>
    <lineage>
        <taxon>Bacteria</taxon>
        <taxon>Bacillati</taxon>
        <taxon>Actinomycetota</taxon>
        <taxon>Actinomycetes</taxon>
        <taxon>Pseudonocardiales</taxon>
        <taxon>Pseudonocardiaceae</taxon>
        <taxon>Kibdelosporangium</taxon>
    </lineage>
</organism>
<dbReference type="EMBL" id="CP012752">
    <property type="protein sequence ID" value="ALG08299.1"/>
    <property type="molecule type" value="Genomic_DNA"/>
</dbReference>
<dbReference type="STRING" id="860235.AOZ06_16515"/>
<evidence type="ECO:0000313" key="3">
    <source>
        <dbReference type="Proteomes" id="UP000063699"/>
    </source>
</evidence>
<dbReference type="Proteomes" id="UP000063699">
    <property type="component" value="Chromosome"/>
</dbReference>
<dbReference type="CDD" id="cd02440">
    <property type="entry name" value="AdoMet_MTases"/>
    <property type="match status" value="1"/>
</dbReference>
<dbReference type="Gene3D" id="3.40.50.150">
    <property type="entry name" value="Vaccinia Virus protein VP39"/>
    <property type="match status" value="1"/>
</dbReference>
<protein>
    <recommendedName>
        <fullName evidence="1">Methyltransferase type 12 domain-containing protein</fullName>
    </recommendedName>
</protein>
<reference evidence="2 3" key="1">
    <citation type="submission" date="2015-07" db="EMBL/GenBank/DDBJ databases">
        <title>Genome sequencing of Kibdelosporangium phytohabitans.</title>
        <authorList>
            <person name="Qin S."/>
            <person name="Xing K."/>
        </authorList>
    </citation>
    <scope>NUCLEOTIDE SEQUENCE [LARGE SCALE GENOMIC DNA]</scope>
    <source>
        <strain evidence="2 3">KLBMP1111</strain>
    </source>
</reference>
<dbReference type="AlphaFoldDB" id="A0A0N9I274"/>
<evidence type="ECO:0000259" key="1">
    <source>
        <dbReference type="Pfam" id="PF08242"/>
    </source>
</evidence>
<proteinExistence type="predicted"/>
<dbReference type="SUPFAM" id="SSF53335">
    <property type="entry name" value="S-adenosyl-L-methionine-dependent methyltransferases"/>
    <property type="match status" value="1"/>
</dbReference>
<dbReference type="InterPro" id="IPR013217">
    <property type="entry name" value="Methyltransf_12"/>
</dbReference>
<dbReference type="GO" id="GO:0008168">
    <property type="term" value="F:methyltransferase activity"/>
    <property type="evidence" value="ECO:0007669"/>
    <property type="project" value="InterPro"/>
</dbReference>
<name>A0A0N9I274_9PSEU</name>
<dbReference type="RefSeq" id="WP_054290206.1">
    <property type="nucleotide sequence ID" value="NZ_CP012752.1"/>
</dbReference>
<keyword evidence="3" id="KW-1185">Reference proteome</keyword>
<gene>
    <name evidence="2" type="ORF">AOZ06_16515</name>
</gene>
<dbReference type="InterPro" id="IPR016584">
    <property type="entry name" value="MeTrfase_VrtF"/>
</dbReference>